<dbReference type="RefSeq" id="WP_092122643.1">
    <property type="nucleotide sequence ID" value="NZ_FMXO01000016.1"/>
</dbReference>
<reference evidence="1 2" key="1">
    <citation type="submission" date="2016-10" db="EMBL/GenBank/DDBJ databases">
        <authorList>
            <person name="de Groot N.N."/>
        </authorList>
    </citation>
    <scope>NUCLEOTIDE SEQUENCE [LARGE SCALE GENOMIC DNA]</scope>
    <source>
        <strain evidence="1 2">ASO4-2</strain>
    </source>
</reference>
<keyword evidence="2" id="KW-1185">Reference proteome</keyword>
<dbReference type="STRING" id="617002.SAMN05660653_02623"/>
<protein>
    <submittedName>
        <fullName evidence="1">Uncharacterized protein</fullName>
    </submittedName>
</protein>
<evidence type="ECO:0000313" key="1">
    <source>
        <dbReference type="EMBL" id="SDB53072.1"/>
    </source>
</evidence>
<dbReference type="EMBL" id="FMXO01000016">
    <property type="protein sequence ID" value="SDB53072.1"/>
    <property type="molecule type" value="Genomic_DNA"/>
</dbReference>
<evidence type="ECO:0000313" key="2">
    <source>
        <dbReference type="Proteomes" id="UP000198771"/>
    </source>
</evidence>
<gene>
    <name evidence="1" type="ORF">SAMN05660653_02623</name>
</gene>
<organism evidence="1 2">
    <name type="scientific">Desulfonatronum thiosulfatophilum</name>
    <dbReference type="NCBI Taxonomy" id="617002"/>
    <lineage>
        <taxon>Bacteria</taxon>
        <taxon>Pseudomonadati</taxon>
        <taxon>Thermodesulfobacteriota</taxon>
        <taxon>Desulfovibrionia</taxon>
        <taxon>Desulfovibrionales</taxon>
        <taxon>Desulfonatronaceae</taxon>
        <taxon>Desulfonatronum</taxon>
    </lineage>
</organism>
<accession>A0A1G6E6T4</accession>
<dbReference type="Proteomes" id="UP000198771">
    <property type="component" value="Unassembled WGS sequence"/>
</dbReference>
<name>A0A1G6E6T4_9BACT</name>
<dbReference type="AlphaFoldDB" id="A0A1G6E6T4"/>
<dbReference type="OrthoDB" id="5507947at2"/>
<proteinExistence type="predicted"/>
<sequence length="153" mass="16940">MNSTSNVEEPIFSYEIKNANYGPSIVAGRRSRLVHEQYPKTSKRFAEQIDYVASSLSDKNIKELEKLATALFVTMESTRGNGIEKRADRLQKLKPHVPRQEALQAVQTVDSMCQHRPGSIVFYSVLPVAGTAVFSSEALPGPFGGQNGRSRAR</sequence>